<proteinExistence type="predicted"/>
<dbReference type="EMBL" id="JAQMLV010000011">
    <property type="protein sequence ID" value="MDB8745198.1"/>
    <property type="molecule type" value="Genomic_DNA"/>
</dbReference>
<name>A0AAW6E7Q3_9FIRM</name>
<dbReference type="Proteomes" id="UP001211015">
    <property type="component" value="Unassembled WGS sequence"/>
</dbReference>
<evidence type="ECO:0000256" key="1">
    <source>
        <dbReference type="SAM" id="SignalP"/>
    </source>
</evidence>
<protein>
    <recommendedName>
        <fullName evidence="4">Secreted protein</fullName>
    </recommendedName>
</protein>
<evidence type="ECO:0008006" key="4">
    <source>
        <dbReference type="Google" id="ProtNLM"/>
    </source>
</evidence>
<gene>
    <name evidence="2" type="ORF">PNU62_09240</name>
</gene>
<accession>A0AAW6E7Q3</accession>
<evidence type="ECO:0000313" key="2">
    <source>
        <dbReference type="EMBL" id="MDB8745198.1"/>
    </source>
</evidence>
<evidence type="ECO:0000313" key="3">
    <source>
        <dbReference type="Proteomes" id="UP001211015"/>
    </source>
</evidence>
<comment type="caution">
    <text evidence="2">The sequence shown here is derived from an EMBL/GenBank/DDBJ whole genome shotgun (WGS) entry which is preliminary data.</text>
</comment>
<reference evidence="2" key="1">
    <citation type="submission" date="2023-01" db="EMBL/GenBank/DDBJ databases">
        <title>Human gut microbiome strain richness.</title>
        <authorList>
            <person name="Chen-Liaw A."/>
        </authorList>
    </citation>
    <scope>NUCLEOTIDE SEQUENCE</scope>
    <source>
        <strain evidence="2">1001275st1_F4_1001275B_160808</strain>
    </source>
</reference>
<organism evidence="2 3">
    <name type="scientific">Ruminococcus bicirculans</name>
    <name type="common">ex Wegman et al. 2014</name>
    <dbReference type="NCBI Taxonomy" id="1160721"/>
    <lineage>
        <taxon>Bacteria</taxon>
        <taxon>Bacillati</taxon>
        <taxon>Bacillota</taxon>
        <taxon>Clostridia</taxon>
        <taxon>Eubacteriales</taxon>
        <taxon>Oscillospiraceae</taxon>
        <taxon>Ruminococcus</taxon>
    </lineage>
</organism>
<feature type="chain" id="PRO_5043666770" description="Secreted protein" evidence="1">
    <location>
        <begin position="24"/>
        <end position="185"/>
    </location>
</feature>
<sequence>MKKVIISIMSLAMTASMTVPAFADTTADVQGKYVAGAESPVTISADITWEDMTFDYTEGEKTWNPETHQVDQADGKWTSDTKAITVTNHSNVGIMAKFNFAPEGDIEGSFTKDGTSTDKLALDTIKNLDEGSAAPSDTMNFGITGGAISENCKLGTITVYIAPNDGSNYIFTKTELTEAAVKNAQ</sequence>
<dbReference type="RefSeq" id="WP_195388405.1">
    <property type="nucleotide sequence ID" value="NZ_JADNGL010000008.1"/>
</dbReference>
<dbReference type="AlphaFoldDB" id="A0AAW6E7Q3"/>
<feature type="signal peptide" evidence="1">
    <location>
        <begin position="1"/>
        <end position="23"/>
    </location>
</feature>
<keyword evidence="1" id="KW-0732">Signal</keyword>